<dbReference type="InterPro" id="IPR050900">
    <property type="entry name" value="Transposase_IS3/IS150/IS904"/>
</dbReference>
<dbReference type="InterPro" id="IPR025948">
    <property type="entry name" value="HTH-like_dom"/>
</dbReference>
<dbReference type="PANTHER" id="PTHR46889:SF4">
    <property type="entry name" value="TRANSPOSASE INSO FOR INSERTION SEQUENCE ELEMENT IS911B-RELATED"/>
    <property type="match status" value="1"/>
</dbReference>
<feature type="domain" description="HTH-like" evidence="1">
    <location>
        <begin position="2"/>
        <end position="37"/>
    </location>
</feature>
<dbReference type="Pfam" id="PF13276">
    <property type="entry name" value="HTH_21"/>
    <property type="match status" value="1"/>
</dbReference>
<evidence type="ECO:0000313" key="2">
    <source>
        <dbReference type="EMBL" id="CAJ0849129.1"/>
    </source>
</evidence>
<dbReference type="SUPFAM" id="SSF53098">
    <property type="entry name" value="Ribonuclease H-like"/>
    <property type="match status" value="1"/>
</dbReference>
<dbReference type="InterPro" id="IPR012337">
    <property type="entry name" value="RNaseH-like_sf"/>
</dbReference>
<protein>
    <recommendedName>
        <fullName evidence="1">HTH-like domain-containing protein</fullName>
    </recommendedName>
</protein>
<proteinExistence type="predicted"/>
<sequence>MKGAYGWPRVWRELLARGVRAGKERVRKLMKAYGLRAGGKLKFKATTNSSHRLPVSPNLLERDFCVEAPNRVWTGDITYLWTEEGWLYLALVIDRSSR</sequence>
<dbReference type="PANTHER" id="PTHR46889">
    <property type="entry name" value="TRANSPOSASE INSF FOR INSERTION SEQUENCE IS3B-RELATED"/>
    <property type="match status" value="1"/>
</dbReference>
<dbReference type="AlphaFoldDB" id="A0AA48RBI0"/>
<reference evidence="2" key="1">
    <citation type="submission" date="2023-07" db="EMBL/GenBank/DDBJ databases">
        <authorList>
            <person name="Pelsma A.J. K."/>
        </authorList>
    </citation>
    <scope>NUCLEOTIDE SEQUENCE</scope>
</reference>
<accession>A0AA48RBI0</accession>
<name>A0AA48RBI0_9ZZZZ</name>
<evidence type="ECO:0000259" key="1">
    <source>
        <dbReference type="Pfam" id="PF13276"/>
    </source>
</evidence>
<gene>
    <name evidence="2" type="ORF">AMST5_00080</name>
</gene>
<organism evidence="2">
    <name type="scientific">freshwater sediment metagenome</name>
    <dbReference type="NCBI Taxonomy" id="556182"/>
    <lineage>
        <taxon>unclassified sequences</taxon>
        <taxon>metagenomes</taxon>
        <taxon>ecological metagenomes</taxon>
    </lineage>
</organism>
<dbReference type="EMBL" id="OY288114">
    <property type="protein sequence ID" value="CAJ0849129.1"/>
    <property type="molecule type" value="Genomic_DNA"/>
</dbReference>